<feature type="binding site" evidence="4">
    <location>
        <position position="235"/>
    </location>
    <ligand>
        <name>Mg(2+)</name>
        <dbReference type="ChEBI" id="CHEBI:18420"/>
        <label>1</label>
    </ligand>
</feature>
<feature type="binding site" evidence="4">
    <location>
        <position position="129"/>
    </location>
    <ligand>
        <name>5-phospho-alpha-D-ribose 1-diphosphate</name>
        <dbReference type="ChEBI" id="CHEBI:58017"/>
    </ligand>
</feature>
<dbReference type="EMBL" id="JABFDB010000041">
    <property type="protein sequence ID" value="NYZ24594.1"/>
    <property type="molecule type" value="Genomic_DNA"/>
</dbReference>
<dbReference type="InterPro" id="IPR000312">
    <property type="entry name" value="Glycosyl_Trfase_fam3"/>
</dbReference>
<comment type="caution">
    <text evidence="7">The sequence shown here is derived from an EMBL/GenBank/DDBJ whole genome shotgun (WGS) entry which is preliminary data.</text>
</comment>
<keyword evidence="3 4" id="KW-0822">Tryptophan biosynthesis</keyword>
<comment type="similarity">
    <text evidence="4">Belongs to the anthranilate phosphoribosyltransferase family.</text>
</comment>
<name>A0ABX2TKD2_9PROT</name>
<comment type="subunit">
    <text evidence="4">Homodimer.</text>
</comment>
<dbReference type="Gene3D" id="3.40.1030.10">
    <property type="entry name" value="Nucleoside phosphorylase/phosphoribosyltransferase catalytic domain"/>
    <property type="match status" value="1"/>
</dbReference>
<dbReference type="Pfam" id="PF00591">
    <property type="entry name" value="Glycos_transf_3"/>
    <property type="match status" value="1"/>
</dbReference>
<keyword evidence="8" id="KW-1185">Reference proteome</keyword>
<dbReference type="NCBIfam" id="TIGR01245">
    <property type="entry name" value="trpD"/>
    <property type="match status" value="1"/>
</dbReference>
<evidence type="ECO:0000256" key="4">
    <source>
        <dbReference type="HAMAP-Rule" id="MF_00211"/>
    </source>
</evidence>
<keyword evidence="4" id="KW-0479">Metal-binding</keyword>
<feature type="binding site" evidence="4">
    <location>
        <position position="101"/>
    </location>
    <ligand>
        <name>Mg(2+)</name>
        <dbReference type="ChEBI" id="CHEBI:18420"/>
        <label>1</label>
    </ligand>
</feature>
<feature type="domain" description="Glycosyl transferase family 3" evidence="5">
    <location>
        <begin position="84"/>
        <end position="332"/>
    </location>
</feature>
<dbReference type="EC" id="2.4.2.18" evidence="4"/>
<feature type="binding site" evidence="4">
    <location>
        <position position="89"/>
    </location>
    <ligand>
        <name>5-phospho-alpha-D-ribose 1-diphosphate</name>
        <dbReference type="ChEBI" id="CHEBI:58017"/>
    </ligand>
</feature>
<comment type="catalytic activity">
    <reaction evidence="4">
        <text>N-(5-phospho-beta-D-ribosyl)anthranilate + diphosphate = 5-phospho-alpha-D-ribose 1-diphosphate + anthranilate</text>
        <dbReference type="Rhea" id="RHEA:11768"/>
        <dbReference type="ChEBI" id="CHEBI:16567"/>
        <dbReference type="ChEBI" id="CHEBI:18277"/>
        <dbReference type="ChEBI" id="CHEBI:33019"/>
        <dbReference type="ChEBI" id="CHEBI:58017"/>
        <dbReference type="EC" id="2.4.2.18"/>
    </reaction>
</comment>
<comment type="pathway">
    <text evidence="4">Amino-acid biosynthesis; L-tryptophan biosynthesis; L-tryptophan from chorismate: step 2/5.</text>
</comment>
<feature type="binding site" evidence="4">
    <location>
        <position position="235"/>
    </location>
    <ligand>
        <name>Mg(2+)</name>
        <dbReference type="ChEBI" id="CHEBI:18420"/>
        <label>2</label>
    </ligand>
</feature>
<feature type="binding site" evidence="4">
    <location>
        <position position="89"/>
    </location>
    <ligand>
        <name>anthranilate</name>
        <dbReference type="ChEBI" id="CHEBI:16567"/>
        <label>1</label>
    </ligand>
</feature>
<dbReference type="InterPro" id="IPR005940">
    <property type="entry name" value="Anthranilate_Pribosyl_Tfrase"/>
</dbReference>
<comment type="function">
    <text evidence="4">Catalyzes the transfer of the phosphoribosyl group of 5-phosphorylribose-1-pyrophosphate (PRPP) to anthranilate to yield N-(5'-phosphoribosyl)-anthranilate (PRA).</text>
</comment>
<gene>
    <name evidence="4 7" type="primary">trpD</name>
    <name evidence="7" type="ORF">HND93_33235</name>
</gene>
<evidence type="ECO:0000256" key="2">
    <source>
        <dbReference type="ARBA" id="ARBA00022679"/>
    </source>
</evidence>
<dbReference type="RefSeq" id="WP_180286365.1">
    <property type="nucleotide sequence ID" value="NZ_JABFDB010000041.1"/>
</dbReference>
<keyword evidence="1 4" id="KW-0328">Glycosyltransferase</keyword>
<dbReference type="PANTHER" id="PTHR43285:SF2">
    <property type="entry name" value="ANTHRANILATE PHOSPHORIBOSYLTRANSFERASE"/>
    <property type="match status" value="1"/>
</dbReference>
<protein>
    <recommendedName>
        <fullName evidence="4">Anthranilate phosphoribosyltransferase</fullName>
        <ecNumber evidence="4">2.4.2.18</ecNumber>
    </recommendedName>
</protein>
<dbReference type="InterPro" id="IPR036320">
    <property type="entry name" value="Glycosyl_Trfase_fam3_N_dom_sf"/>
</dbReference>
<comment type="caution">
    <text evidence="4">Lacks conserved residue(s) required for the propagation of feature annotation.</text>
</comment>
<dbReference type="SUPFAM" id="SSF52418">
    <property type="entry name" value="Nucleoside phosphorylase/phosphoribosyltransferase catalytic domain"/>
    <property type="match status" value="1"/>
</dbReference>
<sequence length="349" mass="35731">MSATASGDIGDMKAIIGRVAAGATLTEAQASAAFDIIMSGNATPSQMGGFLMALRVRGETVEEIAGAARVMRAKAVPIDSPPGTIDTCGTGGDGAGTFNISTAAALVAAACGVPVAKHGNRAMSSKSGAADVLAALGVNLDCDMALVRKALWEARIGFLMAPRHHLAMRNVGPTRVELGTRTIFNLLGPLSNPAGAKRQLLGVFDAKWVEPLAHVLKRLGSESAWVVHGSDGLDEITTTGPSTVAQLRDGEVTVFEVTPEEAGIFRAHPEHLKGGDAHTNAEAIRALFDGAHGAYRDIVVLNAAAALVVAGTARDLKDGAEAARHALDGGGARTVLRALVDISNEGTPA</sequence>
<dbReference type="Proteomes" id="UP000584642">
    <property type="component" value="Unassembled WGS sequence"/>
</dbReference>
<feature type="binding site" evidence="4">
    <location>
        <begin position="99"/>
        <end position="102"/>
    </location>
    <ligand>
        <name>5-phospho-alpha-D-ribose 1-diphosphate</name>
        <dbReference type="ChEBI" id="CHEBI:58017"/>
    </ligand>
</feature>
<comment type="cofactor">
    <cofactor evidence="4">
        <name>Mg(2+)</name>
        <dbReference type="ChEBI" id="CHEBI:18420"/>
    </cofactor>
    <text evidence="4">Binds 2 magnesium ions per monomer.</text>
</comment>
<feature type="binding site" evidence="4">
    <location>
        <position position="120"/>
    </location>
    <ligand>
        <name>anthranilate</name>
        <dbReference type="ChEBI" id="CHEBI:16567"/>
        <label>1</label>
    </ligand>
</feature>
<feature type="binding site" evidence="4">
    <location>
        <begin position="92"/>
        <end position="93"/>
    </location>
    <ligand>
        <name>5-phospho-alpha-D-ribose 1-diphosphate</name>
        <dbReference type="ChEBI" id="CHEBI:58017"/>
    </ligand>
</feature>
<feature type="binding site" evidence="4">
    <location>
        <position position="234"/>
    </location>
    <ligand>
        <name>Mg(2+)</name>
        <dbReference type="ChEBI" id="CHEBI:18420"/>
        <label>2</label>
    </ligand>
</feature>
<keyword evidence="4" id="KW-0460">Magnesium</keyword>
<dbReference type="Pfam" id="PF02885">
    <property type="entry name" value="Glycos_trans_3N"/>
    <property type="match status" value="1"/>
</dbReference>
<dbReference type="InterPro" id="IPR035902">
    <property type="entry name" value="Nuc_phospho_transferase"/>
</dbReference>
<dbReference type="GO" id="GO:0004048">
    <property type="term" value="F:anthranilate phosphoribosyltransferase activity"/>
    <property type="evidence" value="ECO:0007669"/>
    <property type="project" value="UniProtKB-EC"/>
</dbReference>
<reference evidence="7 8" key="1">
    <citation type="submission" date="2020-05" db="EMBL/GenBank/DDBJ databases">
        <title>Azospirillum oleiclasticum sp. nov, a nitrogen-fixing and heavy crude oil-emulsifying bacterium isolated from the crude oil of Yumen Oilfield.</title>
        <authorList>
            <person name="Wu D."/>
            <person name="Cai M."/>
            <person name="Zhang X."/>
        </authorList>
    </citation>
    <scope>NUCLEOTIDE SEQUENCE [LARGE SCALE GENOMIC DNA]</scope>
    <source>
        <strain evidence="7 8">ROY-1-1-2</strain>
    </source>
</reference>
<evidence type="ECO:0000259" key="6">
    <source>
        <dbReference type="Pfam" id="PF02885"/>
    </source>
</evidence>
<evidence type="ECO:0000256" key="1">
    <source>
        <dbReference type="ARBA" id="ARBA00022676"/>
    </source>
</evidence>
<keyword evidence="4" id="KW-0057">Aromatic amino acid biosynthesis</keyword>
<feature type="domain" description="Glycosyl transferase family 3 N-terminal" evidence="6">
    <location>
        <begin position="14"/>
        <end position="75"/>
    </location>
</feature>
<evidence type="ECO:0000259" key="5">
    <source>
        <dbReference type="Pfam" id="PF00591"/>
    </source>
</evidence>
<feature type="binding site" evidence="4">
    <location>
        <position position="97"/>
    </location>
    <ligand>
        <name>5-phospho-alpha-D-ribose 1-diphosphate</name>
        <dbReference type="ChEBI" id="CHEBI:58017"/>
    </ligand>
</feature>
<accession>A0ABX2TKD2</accession>
<dbReference type="HAMAP" id="MF_00211">
    <property type="entry name" value="TrpD"/>
    <property type="match status" value="1"/>
</dbReference>
<evidence type="ECO:0000313" key="8">
    <source>
        <dbReference type="Proteomes" id="UP000584642"/>
    </source>
</evidence>
<dbReference type="Gene3D" id="1.20.970.10">
    <property type="entry name" value="Transferase, Pyrimidine Nucleoside Phosphorylase, Chain C"/>
    <property type="match status" value="1"/>
</dbReference>
<dbReference type="InterPro" id="IPR017459">
    <property type="entry name" value="Glycosyl_Trfase_fam3_N_dom"/>
</dbReference>
<feature type="binding site" evidence="4">
    <location>
        <begin position="117"/>
        <end position="125"/>
    </location>
    <ligand>
        <name>5-phospho-alpha-D-ribose 1-diphosphate</name>
        <dbReference type="ChEBI" id="CHEBI:58017"/>
    </ligand>
</feature>
<dbReference type="PANTHER" id="PTHR43285">
    <property type="entry name" value="ANTHRANILATE PHOSPHORIBOSYLTRANSFERASE"/>
    <property type="match status" value="1"/>
</dbReference>
<evidence type="ECO:0000313" key="7">
    <source>
        <dbReference type="EMBL" id="NYZ24594.1"/>
    </source>
</evidence>
<feature type="binding site" evidence="4">
    <location>
        <position position="175"/>
    </location>
    <ligand>
        <name>anthranilate</name>
        <dbReference type="ChEBI" id="CHEBI:16567"/>
        <label>2</label>
    </ligand>
</feature>
<keyword evidence="4" id="KW-0028">Amino-acid biosynthesis</keyword>
<keyword evidence="2 4" id="KW-0808">Transferase</keyword>
<organism evidence="7 8">
    <name type="scientific">Azospirillum oleiclasticum</name>
    <dbReference type="NCBI Taxonomy" id="2735135"/>
    <lineage>
        <taxon>Bacteria</taxon>
        <taxon>Pseudomonadati</taxon>
        <taxon>Pseudomonadota</taxon>
        <taxon>Alphaproteobacteria</taxon>
        <taxon>Rhodospirillales</taxon>
        <taxon>Azospirillaceae</taxon>
        <taxon>Azospirillum</taxon>
    </lineage>
</organism>
<proteinExistence type="inferred from homology"/>
<dbReference type="SUPFAM" id="SSF47648">
    <property type="entry name" value="Nucleoside phosphorylase/phosphoribosyltransferase N-terminal domain"/>
    <property type="match status" value="1"/>
</dbReference>
<evidence type="ECO:0000256" key="3">
    <source>
        <dbReference type="ARBA" id="ARBA00022822"/>
    </source>
</evidence>